<dbReference type="Gene3D" id="1.20.120.520">
    <property type="entry name" value="nmb1532 protein domain like"/>
    <property type="match status" value="1"/>
</dbReference>
<name>A0ABU9W781_9MICO</name>
<dbReference type="InterPro" id="IPR012312">
    <property type="entry name" value="Hemerythrin-like"/>
</dbReference>
<comment type="caution">
    <text evidence="3">The sequence shown here is derived from an EMBL/GenBank/DDBJ whole genome shotgun (WGS) entry which is preliminary data.</text>
</comment>
<organism evidence="3 4">
    <name type="scientific">Leifsonia stereocauli</name>
    <dbReference type="NCBI Taxonomy" id="3134136"/>
    <lineage>
        <taxon>Bacteria</taxon>
        <taxon>Bacillati</taxon>
        <taxon>Actinomycetota</taxon>
        <taxon>Actinomycetes</taxon>
        <taxon>Micrococcales</taxon>
        <taxon>Microbacteriaceae</taxon>
        <taxon>Leifsonia</taxon>
    </lineage>
</organism>
<dbReference type="EMBL" id="JBCLVG010000003">
    <property type="protein sequence ID" value="MEN1947867.1"/>
    <property type="molecule type" value="Genomic_DNA"/>
</dbReference>
<feature type="region of interest" description="Disordered" evidence="1">
    <location>
        <begin position="1"/>
        <end position="30"/>
    </location>
</feature>
<feature type="domain" description="Hemerythrin-like" evidence="2">
    <location>
        <begin position="37"/>
        <end position="166"/>
    </location>
</feature>
<evidence type="ECO:0000256" key="1">
    <source>
        <dbReference type="SAM" id="MobiDB-lite"/>
    </source>
</evidence>
<dbReference type="Pfam" id="PF01814">
    <property type="entry name" value="Hemerythrin"/>
    <property type="match status" value="1"/>
</dbReference>
<sequence>MSATILPPSGDVPERPGGAAGPGSRGAASVTCDASGMEEIHRMFRAGFAEGPDLVAAVAAGDVAHAGVVADHLALLSTGLHAHHEGEDAALWDKLEQRAPACAAHVSRMKAQHAEMLIYLDVLDEVLPAWRASASPTDAAAVHGALDGVNAALAVHLGDEEANIVPVMETTLTQEEVDWFGEHGRKATPKGAMFLQLGAILAAQPDGGVEWQHKHLPAPVRVIWRVVGKRKYLANRAALEGKR</sequence>
<dbReference type="CDD" id="cd12108">
    <property type="entry name" value="Hr-like"/>
    <property type="match status" value="1"/>
</dbReference>
<dbReference type="Proteomes" id="UP001425155">
    <property type="component" value="Unassembled WGS sequence"/>
</dbReference>
<keyword evidence="4" id="KW-1185">Reference proteome</keyword>
<gene>
    <name evidence="3" type="ORF">WJX64_15015</name>
</gene>
<proteinExistence type="predicted"/>
<dbReference type="RefSeq" id="WP_342115540.1">
    <property type="nucleotide sequence ID" value="NZ_JBCAUN010000003.1"/>
</dbReference>
<evidence type="ECO:0000313" key="4">
    <source>
        <dbReference type="Proteomes" id="UP001425155"/>
    </source>
</evidence>
<reference evidence="3 4" key="1">
    <citation type="submission" date="2024-03" db="EMBL/GenBank/DDBJ databases">
        <title>YIM 134122 draft genome.</title>
        <authorList>
            <person name="Zuo S."/>
            <person name="Xiong L."/>
        </authorList>
    </citation>
    <scope>NUCLEOTIDE SEQUENCE [LARGE SCALE GENOMIC DNA]</scope>
    <source>
        <strain evidence="3 4">YIM 134122</strain>
    </source>
</reference>
<evidence type="ECO:0000313" key="3">
    <source>
        <dbReference type="EMBL" id="MEN1947867.1"/>
    </source>
</evidence>
<protein>
    <submittedName>
        <fullName evidence="3">Hemerythrin domain-containing protein</fullName>
    </submittedName>
</protein>
<evidence type="ECO:0000259" key="2">
    <source>
        <dbReference type="Pfam" id="PF01814"/>
    </source>
</evidence>
<accession>A0ABU9W781</accession>